<dbReference type="SMART" id="SM00895">
    <property type="entry name" value="FCD"/>
    <property type="match status" value="1"/>
</dbReference>
<sequence length="228" mass="25002">MSQREQHDKPATRVLVPQVFESTPSIVASKLREAIVLGELAPGAQLVEMQLAAQLGVSRGPLREAMQRLVQEGLLRSERNRGLFVVELDDDDVRDLYVVRKAIDQAAASLILSKDAAAAVKRLKPILAEMNDAAKRGDRMALSTADMQFHEAFVEASGSPRLIRMARTFLTETRLCITTLGQTYGSLTRVATEHAAILRALKDGDETKLMSAIQAHMDDALDRLVGGR</sequence>
<dbReference type="Pfam" id="PF07729">
    <property type="entry name" value="FCD"/>
    <property type="match status" value="1"/>
</dbReference>
<dbReference type="InterPro" id="IPR000524">
    <property type="entry name" value="Tscrpt_reg_HTH_GntR"/>
</dbReference>
<dbReference type="Pfam" id="PF00392">
    <property type="entry name" value="GntR"/>
    <property type="match status" value="1"/>
</dbReference>
<evidence type="ECO:0000256" key="2">
    <source>
        <dbReference type="ARBA" id="ARBA00023125"/>
    </source>
</evidence>
<dbReference type="InterPro" id="IPR036390">
    <property type="entry name" value="WH_DNA-bd_sf"/>
</dbReference>
<dbReference type="Gene3D" id="1.10.10.10">
    <property type="entry name" value="Winged helix-like DNA-binding domain superfamily/Winged helix DNA-binding domain"/>
    <property type="match status" value="1"/>
</dbReference>
<dbReference type="InterPro" id="IPR036388">
    <property type="entry name" value="WH-like_DNA-bd_sf"/>
</dbReference>
<dbReference type="EMBL" id="CP089983">
    <property type="protein sequence ID" value="WXB06117.1"/>
    <property type="molecule type" value="Genomic_DNA"/>
</dbReference>
<feature type="domain" description="HTH gntR-type" evidence="4">
    <location>
        <begin position="21"/>
        <end position="88"/>
    </location>
</feature>
<dbReference type="PRINTS" id="PR00035">
    <property type="entry name" value="HTHGNTR"/>
</dbReference>
<keyword evidence="1" id="KW-0805">Transcription regulation</keyword>
<dbReference type="Gene3D" id="1.20.120.530">
    <property type="entry name" value="GntR ligand-binding domain-like"/>
    <property type="match status" value="1"/>
</dbReference>
<gene>
    <name evidence="5" type="ORF">LVJ94_02415</name>
</gene>
<protein>
    <submittedName>
        <fullName evidence="5">GntR family transcriptional regulator</fullName>
    </submittedName>
</protein>
<evidence type="ECO:0000256" key="3">
    <source>
        <dbReference type="ARBA" id="ARBA00023163"/>
    </source>
</evidence>
<dbReference type="PANTHER" id="PTHR43537">
    <property type="entry name" value="TRANSCRIPTIONAL REGULATOR, GNTR FAMILY"/>
    <property type="match status" value="1"/>
</dbReference>
<keyword evidence="3" id="KW-0804">Transcription</keyword>
<dbReference type="RefSeq" id="WP_394835768.1">
    <property type="nucleotide sequence ID" value="NZ_CP089929.1"/>
</dbReference>
<name>A0ABZ2LBI6_9BACT</name>
<proteinExistence type="predicted"/>
<evidence type="ECO:0000259" key="4">
    <source>
        <dbReference type="PROSITE" id="PS50949"/>
    </source>
</evidence>
<dbReference type="CDD" id="cd07377">
    <property type="entry name" value="WHTH_GntR"/>
    <property type="match status" value="1"/>
</dbReference>
<dbReference type="InterPro" id="IPR008920">
    <property type="entry name" value="TF_FadR/GntR_C"/>
</dbReference>
<accession>A0ABZ2LBI6</accession>
<evidence type="ECO:0000256" key="1">
    <source>
        <dbReference type="ARBA" id="ARBA00023015"/>
    </source>
</evidence>
<dbReference type="SUPFAM" id="SSF48008">
    <property type="entry name" value="GntR ligand-binding domain-like"/>
    <property type="match status" value="1"/>
</dbReference>
<dbReference type="SMART" id="SM00345">
    <property type="entry name" value="HTH_GNTR"/>
    <property type="match status" value="1"/>
</dbReference>
<dbReference type="Proteomes" id="UP001374803">
    <property type="component" value="Chromosome"/>
</dbReference>
<keyword evidence="6" id="KW-1185">Reference proteome</keyword>
<evidence type="ECO:0000313" key="5">
    <source>
        <dbReference type="EMBL" id="WXB06117.1"/>
    </source>
</evidence>
<dbReference type="InterPro" id="IPR011711">
    <property type="entry name" value="GntR_C"/>
</dbReference>
<dbReference type="SUPFAM" id="SSF46785">
    <property type="entry name" value="Winged helix' DNA-binding domain"/>
    <property type="match status" value="1"/>
</dbReference>
<dbReference type="PANTHER" id="PTHR43537:SF5">
    <property type="entry name" value="UXU OPERON TRANSCRIPTIONAL REGULATOR"/>
    <property type="match status" value="1"/>
</dbReference>
<reference evidence="5" key="1">
    <citation type="submission" date="2021-12" db="EMBL/GenBank/DDBJ databases">
        <title>Discovery of the Pendulisporaceae a myxobacterial family with distinct sporulation behavior and unique specialized metabolism.</title>
        <authorList>
            <person name="Garcia R."/>
            <person name="Popoff A."/>
            <person name="Bader C.D."/>
            <person name="Loehr J."/>
            <person name="Walesch S."/>
            <person name="Walt C."/>
            <person name="Boldt J."/>
            <person name="Bunk B."/>
            <person name="Haeckl F.J.F.P.J."/>
            <person name="Gunesch A.P."/>
            <person name="Birkelbach J."/>
            <person name="Nuebel U."/>
            <person name="Pietschmann T."/>
            <person name="Bach T."/>
            <person name="Mueller R."/>
        </authorList>
    </citation>
    <scope>NUCLEOTIDE SEQUENCE</scope>
    <source>
        <strain evidence="5">MSr11367</strain>
    </source>
</reference>
<evidence type="ECO:0000313" key="6">
    <source>
        <dbReference type="Proteomes" id="UP001374803"/>
    </source>
</evidence>
<keyword evidence="2" id="KW-0238">DNA-binding</keyword>
<organism evidence="5 6">
    <name type="scientific">Pendulispora rubella</name>
    <dbReference type="NCBI Taxonomy" id="2741070"/>
    <lineage>
        <taxon>Bacteria</taxon>
        <taxon>Pseudomonadati</taxon>
        <taxon>Myxococcota</taxon>
        <taxon>Myxococcia</taxon>
        <taxon>Myxococcales</taxon>
        <taxon>Sorangiineae</taxon>
        <taxon>Pendulisporaceae</taxon>
        <taxon>Pendulispora</taxon>
    </lineage>
</organism>
<dbReference type="PROSITE" id="PS50949">
    <property type="entry name" value="HTH_GNTR"/>
    <property type="match status" value="1"/>
</dbReference>